<dbReference type="InParanoid" id="A0A5J5EH31"/>
<dbReference type="PANTHER" id="PTHR37781">
    <property type="entry name" value="TFIIH COMPLEX SUBUNIT"/>
    <property type="match status" value="1"/>
</dbReference>
<organism evidence="2 3">
    <name type="scientific">Sphaerosporella brunnea</name>
    <dbReference type="NCBI Taxonomy" id="1250544"/>
    <lineage>
        <taxon>Eukaryota</taxon>
        <taxon>Fungi</taxon>
        <taxon>Dikarya</taxon>
        <taxon>Ascomycota</taxon>
        <taxon>Pezizomycotina</taxon>
        <taxon>Pezizomycetes</taxon>
        <taxon>Pezizales</taxon>
        <taxon>Pyronemataceae</taxon>
        <taxon>Sphaerosporella</taxon>
    </lineage>
</organism>
<gene>
    <name evidence="2" type="ORF">FN846DRAFT_974203</name>
</gene>
<dbReference type="GO" id="GO:0005675">
    <property type="term" value="C:transcription factor TFIIH holo complex"/>
    <property type="evidence" value="ECO:0007669"/>
    <property type="project" value="TreeGrafter"/>
</dbReference>
<dbReference type="InterPro" id="IPR031349">
    <property type="entry name" value="Tfb6"/>
</dbReference>
<feature type="region of interest" description="Disordered" evidence="1">
    <location>
        <begin position="1"/>
        <end position="52"/>
    </location>
</feature>
<dbReference type="FunCoup" id="A0A5J5EH31">
    <property type="interactions" value="24"/>
</dbReference>
<reference evidence="2 3" key="1">
    <citation type="submission" date="2019-09" db="EMBL/GenBank/DDBJ databases">
        <title>Draft genome of the ectomycorrhizal ascomycete Sphaerosporella brunnea.</title>
        <authorList>
            <consortium name="DOE Joint Genome Institute"/>
            <person name="Benucci G.M."/>
            <person name="Marozzi G."/>
            <person name="Antonielli L."/>
            <person name="Sanchez S."/>
            <person name="Marco P."/>
            <person name="Wang X."/>
            <person name="Falini L.B."/>
            <person name="Barry K."/>
            <person name="Haridas S."/>
            <person name="Lipzen A."/>
            <person name="Labutti K."/>
            <person name="Grigoriev I.V."/>
            <person name="Murat C."/>
            <person name="Martin F."/>
            <person name="Albertini E."/>
            <person name="Donnini D."/>
            <person name="Bonito G."/>
        </authorList>
    </citation>
    <scope>NUCLEOTIDE SEQUENCE [LARGE SCALE GENOMIC DNA]</scope>
    <source>
        <strain evidence="2 3">Sb_GMNB300</strain>
    </source>
</reference>
<keyword evidence="3" id="KW-1185">Reference proteome</keyword>
<dbReference type="OrthoDB" id="2567806at2759"/>
<comment type="caution">
    <text evidence="2">The sequence shown here is derived from an EMBL/GenBank/DDBJ whole genome shotgun (WGS) entry which is preliminary data.</text>
</comment>
<sequence>MPISSPILESAPGGFLPPSHAAHSPHYSSSPRIVSSSTRSRPLPAPTKKQLNPRATSSLIRYLDNALLEASRLHIQRAEGGGYRSVSALVGDLEQLVDLLWKSSIPSLQVQYLLQIANSFNEYLAGYQINNEQEWYDVFALLDKLDRCFYELITTRTTDRAVMNMTEKVRLKSVVERTRIHVVKLSECGDRETPDPQTPRAKDVGVKGEVGPPTSTDADEMDVDQDGEYKDDDDLTWEIDVASVYERTLQEIGDELIIQSS</sequence>
<evidence type="ECO:0008006" key="4">
    <source>
        <dbReference type="Google" id="ProtNLM"/>
    </source>
</evidence>
<proteinExistence type="predicted"/>
<dbReference type="Pfam" id="PF17110">
    <property type="entry name" value="TFB6"/>
    <property type="match status" value="1"/>
</dbReference>
<evidence type="ECO:0000256" key="1">
    <source>
        <dbReference type="SAM" id="MobiDB-lite"/>
    </source>
</evidence>
<dbReference type="PANTHER" id="PTHR37781:SF1">
    <property type="entry name" value="ADR380WP"/>
    <property type="match status" value="1"/>
</dbReference>
<feature type="compositionally biased region" description="Acidic residues" evidence="1">
    <location>
        <begin position="217"/>
        <end position="232"/>
    </location>
</feature>
<dbReference type="Proteomes" id="UP000326924">
    <property type="component" value="Unassembled WGS sequence"/>
</dbReference>
<evidence type="ECO:0000313" key="2">
    <source>
        <dbReference type="EMBL" id="KAA8894407.1"/>
    </source>
</evidence>
<feature type="region of interest" description="Disordered" evidence="1">
    <location>
        <begin position="187"/>
        <end position="232"/>
    </location>
</feature>
<evidence type="ECO:0000313" key="3">
    <source>
        <dbReference type="Proteomes" id="UP000326924"/>
    </source>
</evidence>
<name>A0A5J5EH31_9PEZI</name>
<protein>
    <recommendedName>
        <fullName evidence="4">Meiotic recombination protein DMC1</fullName>
    </recommendedName>
</protein>
<feature type="compositionally biased region" description="Low complexity" evidence="1">
    <location>
        <begin position="17"/>
        <end position="42"/>
    </location>
</feature>
<dbReference type="AlphaFoldDB" id="A0A5J5EH31"/>
<feature type="compositionally biased region" description="Basic and acidic residues" evidence="1">
    <location>
        <begin position="187"/>
        <end position="206"/>
    </location>
</feature>
<dbReference type="EMBL" id="VXIS01000342">
    <property type="protein sequence ID" value="KAA8894407.1"/>
    <property type="molecule type" value="Genomic_DNA"/>
</dbReference>
<accession>A0A5J5EH31</accession>